<proteinExistence type="predicted"/>
<gene>
    <name evidence="2" type="ORF">C8F04DRAFT_1046000</name>
</gene>
<dbReference type="GO" id="GO:0016491">
    <property type="term" value="F:oxidoreductase activity"/>
    <property type="evidence" value="ECO:0007669"/>
    <property type="project" value="UniProtKB-KW"/>
</dbReference>
<dbReference type="InterPro" id="IPR036291">
    <property type="entry name" value="NAD(P)-bd_dom_sf"/>
</dbReference>
<keyword evidence="1" id="KW-0560">Oxidoreductase</keyword>
<dbReference type="SUPFAM" id="SSF51735">
    <property type="entry name" value="NAD(P)-binding Rossmann-fold domains"/>
    <property type="match status" value="1"/>
</dbReference>
<dbReference type="AlphaFoldDB" id="A0AAD6WYS1"/>
<dbReference type="PANTHER" id="PTHR47534:SF3">
    <property type="entry name" value="ALCOHOL DEHYDROGENASE-LIKE C-TERMINAL DOMAIN-CONTAINING PROTEIN"/>
    <property type="match status" value="1"/>
</dbReference>
<dbReference type="EMBL" id="JARJCM010000146">
    <property type="protein sequence ID" value="KAJ7025929.1"/>
    <property type="molecule type" value="Genomic_DNA"/>
</dbReference>
<dbReference type="Proteomes" id="UP001218188">
    <property type="component" value="Unassembled WGS sequence"/>
</dbReference>
<evidence type="ECO:0000256" key="1">
    <source>
        <dbReference type="ARBA" id="ARBA00023002"/>
    </source>
</evidence>
<keyword evidence="3" id="KW-1185">Reference proteome</keyword>
<dbReference type="PANTHER" id="PTHR47534">
    <property type="entry name" value="YALI0E05731P"/>
    <property type="match status" value="1"/>
</dbReference>
<evidence type="ECO:0000313" key="2">
    <source>
        <dbReference type="EMBL" id="KAJ7025929.1"/>
    </source>
</evidence>
<evidence type="ECO:0000313" key="3">
    <source>
        <dbReference type="Proteomes" id="UP001218188"/>
    </source>
</evidence>
<dbReference type="InterPro" id="IPR002347">
    <property type="entry name" value="SDR_fam"/>
</dbReference>
<dbReference type="InterPro" id="IPR052228">
    <property type="entry name" value="Sec_Metab_Biosynth_Oxidored"/>
</dbReference>
<name>A0AAD6WYS1_9AGAR</name>
<sequence>MPSLAVARAANAAWNPSYTPVGVFVGGTSGIGQGIAEAFARHTKGNAHIFIVGRNRAAATAILARLDKPPAGTPELTREFLHCDLSLIGNAKRTAATIIARFPRVNVVFLTAGEISLKGVDVSEEGVDRQMSALYYSKWAFIDALRVGLRAAAGAGEDARVAAVHTAGRGGPIDLEDLGLMKSMRGGMAGVRKLLPQLASYQDLMAEGFAERDTNISFMHNFPGTVDTPLLRKSPSAALRAVHYVRFLLFPTLMFRAMSISDCGEYQLYGLLQARPGASRAGGDGEDIGMGGEGDVHWGEGRELLWAHSEKVVGAVVV</sequence>
<comment type="caution">
    <text evidence="2">The sequence shown here is derived from an EMBL/GenBank/DDBJ whole genome shotgun (WGS) entry which is preliminary data.</text>
</comment>
<accession>A0AAD6WYS1</accession>
<organism evidence="2 3">
    <name type="scientific">Mycena alexandri</name>
    <dbReference type="NCBI Taxonomy" id="1745969"/>
    <lineage>
        <taxon>Eukaryota</taxon>
        <taxon>Fungi</taxon>
        <taxon>Dikarya</taxon>
        <taxon>Basidiomycota</taxon>
        <taxon>Agaricomycotina</taxon>
        <taxon>Agaricomycetes</taxon>
        <taxon>Agaricomycetidae</taxon>
        <taxon>Agaricales</taxon>
        <taxon>Marasmiineae</taxon>
        <taxon>Mycenaceae</taxon>
        <taxon>Mycena</taxon>
    </lineage>
</organism>
<dbReference type="Pfam" id="PF13561">
    <property type="entry name" value="adh_short_C2"/>
    <property type="match status" value="1"/>
</dbReference>
<protein>
    <submittedName>
        <fullName evidence="2">NAD(P)-binding protein</fullName>
    </submittedName>
</protein>
<dbReference type="Gene3D" id="3.40.50.720">
    <property type="entry name" value="NAD(P)-binding Rossmann-like Domain"/>
    <property type="match status" value="1"/>
</dbReference>
<reference evidence="2" key="1">
    <citation type="submission" date="2023-03" db="EMBL/GenBank/DDBJ databases">
        <title>Massive genome expansion in bonnet fungi (Mycena s.s.) driven by repeated elements and novel gene families across ecological guilds.</title>
        <authorList>
            <consortium name="Lawrence Berkeley National Laboratory"/>
            <person name="Harder C.B."/>
            <person name="Miyauchi S."/>
            <person name="Viragh M."/>
            <person name="Kuo A."/>
            <person name="Thoen E."/>
            <person name="Andreopoulos B."/>
            <person name="Lu D."/>
            <person name="Skrede I."/>
            <person name="Drula E."/>
            <person name="Henrissat B."/>
            <person name="Morin E."/>
            <person name="Kohler A."/>
            <person name="Barry K."/>
            <person name="LaButti K."/>
            <person name="Morin E."/>
            <person name="Salamov A."/>
            <person name="Lipzen A."/>
            <person name="Mereny Z."/>
            <person name="Hegedus B."/>
            <person name="Baldrian P."/>
            <person name="Stursova M."/>
            <person name="Weitz H."/>
            <person name="Taylor A."/>
            <person name="Grigoriev I.V."/>
            <person name="Nagy L.G."/>
            <person name="Martin F."/>
            <person name="Kauserud H."/>
        </authorList>
    </citation>
    <scope>NUCLEOTIDE SEQUENCE</scope>
    <source>
        <strain evidence="2">CBHHK200</strain>
    </source>
</reference>